<dbReference type="Proteomes" id="UP001335648">
    <property type="component" value="Unassembled WGS sequence"/>
</dbReference>
<comment type="caution">
    <text evidence="1">The sequence shown here is derived from an EMBL/GenBank/DDBJ whole genome shotgun (WGS) entry which is preliminary data.</text>
</comment>
<protein>
    <submittedName>
        <fullName evidence="1">Uncharacterized protein</fullName>
    </submittedName>
</protein>
<proteinExistence type="predicted"/>
<dbReference type="EMBL" id="JAULUE010002061">
    <property type="protein sequence ID" value="KAK5883194.1"/>
    <property type="molecule type" value="Genomic_DNA"/>
</dbReference>
<organism evidence="1 2">
    <name type="scientific">Champsocephalus esox</name>
    <name type="common">pike icefish</name>
    <dbReference type="NCBI Taxonomy" id="159716"/>
    <lineage>
        <taxon>Eukaryota</taxon>
        <taxon>Metazoa</taxon>
        <taxon>Chordata</taxon>
        <taxon>Craniata</taxon>
        <taxon>Vertebrata</taxon>
        <taxon>Euteleostomi</taxon>
        <taxon>Actinopterygii</taxon>
        <taxon>Neopterygii</taxon>
        <taxon>Teleostei</taxon>
        <taxon>Neoteleostei</taxon>
        <taxon>Acanthomorphata</taxon>
        <taxon>Eupercaria</taxon>
        <taxon>Perciformes</taxon>
        <taxon>Notothenioidei</taxon>
        <taxon>Channichthyidae</taxon>
        <taxon>Champsocephalus</taxon>
    </lineage>
</organism>
<keyword evidence="2" id="KW-1185">Reference proteome</keyword>
<name>A0AAN8GN92_9TELE</name>
<evidence type="ECO:0000313" key="2">
    <source>
        <dbReference type="Proteomes" id="UP001335648"/>
    </source>
</evidence>
<sequence>MSAAAALPQLCLDYRKCKIAFVYSLPELKAGGAFREQQEGGWQREAAEQDERVCRARTCCTTAVKQIGFV</sequence>
<reference evidence="1 2" key="1">
    <citation type="journal article" date="2023" name="Mol. Biol. Evol.">
        <title>Genomics of Secondarily Temperate Adaptation in the Only Non-Antarctic Icefish.</title>
        <authorList>
            <person name="Rivera-Colon A.G."/>
            <person name="Rayamajhi N."/>
            <person name="Minhas B.F."/>
            <person name="Madrigal G."/>
            <person name="Bilyk K.T."/>
            <person name="Yoon V."/>
            <person name="Hune M."/>
            <person name="Gregory S."/>
            <person name="Cheng C.H.C."/>
            <person name="Catchen J.M."/>
        </authorList>
    </citation>
    <scope>NUCLEOTIDE SEQUENCE [LARGE SCALE GENOMIC DNA]</scope>
    <source>
        <strain evidence="1">JC2023a</strain>
    </source>
</reference>
<accession>A0AAN8GN92</accession>
<evidence type="ECO:0000313" key="1">
    <source>
        <dbReference type="EMBL" id="KAK5883194.1"/>
    </source>
</evidence>
<gene>
    <name evidence="1" type="ORF">CesoFtcFv8_019553</name>
</gene>
<dbReference type="AlphaFoldDB" id="A0AAN8GN92"/>